<name>A0ABW2JF24_9ACTN</name>
<evidence type="ECO:0000313" key="7">
    <source>
        <dbReference type="EMBL" id="MFC7304191.1"/>
    </source>
</evidence>
<protein>
    <recommendedName>
        <fullName evidence="6">S-adenosyl-L-methionine-dependent methyltransferase</fullName>
        <ecNumber evidence="6">2.1.1.-</ecNumber>
    </recommendedName>
</protein>
<evidence type="ECO:0000256" key="6">
    <source>
        <dbReference type="RuleBase" id="RU362030"/>
    </source>
</evidence>
<keyword evidence="5 6" id="KW-0949">S-adenosyl-L-methionine</keyword>
<dbReference type="PANTHER" id="PTHR43619">
    <property type="entry name" value="S-ADENOSYL-L-METHIONINE-DEPENDENT METHYLTRANSFERASE YKTD-RELATED"/>
    <property type="match status" value="1"/>
</dbReference>
<accession>A0ABW2JF24</accession>
<dbReference type="Pfam" id="PF04072">
    <property type="entry name" value="LCM"/>
    <property type="match status" value="1"/>
</dbReference>
<evidence type="ECO:0000256" key="2">
    <source>
        <dbReference type="ARBA" id="ARBA00008138"/>
    </source>
</evidence>
<dbReference type="SUPFAM" id="SSF53335">
    <property type="entry name" value="S-adenosyl-L-methionine-dependent methyltransferases"/>
    <property type="match status" value="1"/>
</dbReference>
<dbReference type="EC" id="2.1.1.-" evidence="6"/>
<evidence type="ECO:0000256" key="5">
    <source>
        <dbReference type="ARBA" id="ARBA00022691"/>
    </source>
</evidence>
<dbReference type="NCBIfam" id="TIGR00027">
    <property type="entry name" value="mthyl_TIGR00027"/>
    <property type="match status" value="1"/>
</dbReference>
<reference evidence="8" key="1">
    <citation type="journal article" date="2019" name="Int. J. Syst. Evol. Microbiol.">
        <title>The Global Catalogue of Microorganisms (GCM) 10K type strain sequencing project: providing services to taxonomists for standard genome sequencing and annotation.</title>
        <authorList>
            <consortium name="The Broad Institute Genomics Platform"/>
            <consortium name="The Broad Institute Genome Sequencing Center for Infectious Disease"/>
            <person name="Wu L."/>
            <person name="Ma J."/>
        </authorList>
    </citation>
    <scope>NUCLEOTIDE SEQUENCE [LARGE SCALE GENOMIC DNA]</scope>
    <source>
        <strain evidence="8">SYNS20</strain>
    </source>
</reference>
<dbReference type="Gene3D" id="3.40.50.150">
    <property type="entry name" value="Vaccinia Virus protein VP39"/>
    <property type="match status" value="1"/>
</dbReference>
<keyword evidence="4" id="KW-0808">Transferase</keyword>
<keyword evidence="3 6" id="KW-0489">Methyltransferase</keyword>
<dbReference type="InterPro" id="IPR007213">
    <property type="entry name" value="Ppm1/Ppm2/Tcmp"/>
</dbReference>
<organism evidence="7 8">
    <name type="scientific">Streptomyces monticola</name>
    <dbReference type="NCBI Taxonomy" id="2666263"/>
    <lineage>
        <taxon>Bacteria</taxon>
        <taxon>Bacillati</taxon>
        <taxon>Actinomycetota</taxon>
        <taxon>Actinomycetes</taxon>
        <taxon>Kitasatosporales</taxon>
        <taxon>Streptomycetaceae</taxon>
        <taxon>Streptomyces</taxon>
    </lineage>
</organism>
<dbReference type="InterPro" id="IPR011610">
    <property type="entry name" value="SAM_mthyl_Trfase_ML2640-like"/>
</dbReference>
<proteinExistence type="inferred from homology"/>
<keyword evidence="8" id="KW-1185">Reference proteome</keyword>
<comment type="caution">
    <text evidence="7">The sequence shown here is derived from an EMBL/GenBank/DDBJ whole genome shotgun (WGS) entry which is preliminary data.</text>
</comment>
<comment type="function">
    <text evidence="1 6">Exhibits S-adenosyl-L-methionine-dependent methyltransferase activity.</text>
</comment>
<dbReference type="RefSeq" id="WP_381828139.1">
    <property type="nucleotide sequence ID" value="NZ_JBHTCF010000002.1"/>
</dbReference>
<dbReference type="GO" id="GO:0008168">
    <property type="term" value="F:methyltransferase activity"/>
    <property type="evidence" value="ECO:0007669"/>
    <property type="project" value="UniProtKB-KW"/>
</dbReference>
<sequence length="285" mass="31131">MRNERAAVADSTAERVALWRALHVQVDPPPHVLADEIGLRLAAPGEGWRRRGDMDPRATSRYRAGIVARARFVEDLVVEQAGHGIGQYVILGSGLDTFAQRRPEVAGRLRVFEVDKPSHQAWKQQRLRELGYGMPHWLRLVPCDFEAGESWWDQLADAGFDADRPAVVASTGVSMYLTQEANAATLRRLASLAPGSLVVMSFLPPLELTEEDERPGLGAAAAGARSSGTPFISFYAPQDMLALAREAGFPRVRHVASAELDQRYFTGRTDGLSTSSGEEILVAAT</sequence>
<comment type="similarity">
    <text evidence="2 6">Belongs to the UPF0677 family.</text>
</comment>
<dbReference type="GO" id="GO:0032259">
    <property type="term" value="P:methylation"/>
    <property type="evidence" value="ECO:0007669"/>
    <property type="project" value="UniProtKB-KW"/>
</dbReference>
<evidence type="ECO:0000256" key="4">
    <source>
        <dbReference type="ARBA" id="ARBA00022679"/>
    </source>
</evidence>
<evidence type="ECO:0000313" key="8">
    <source>
        <dbReference type="Proteomes" id="UP001596523"/>
    </source>
</evidence>
<dbReference type="InterPro" id="IPR029063">
    <property type="entry name" value="SAM-dependent_MTases_sf"/>
</dbReference>
<gene>
    <name evidence="7" type="ORF">ACFQVC_08205</name>
</gene>
<evidence type="ECO:0000256" key="1">
    <source>
        <dbReference type="ARBA" id="ARBA00003907"/>
    </source>
</evidence>
<dbReference type="PANTHER" id="PTHR43619:SF2">
    <property type="entry name" value="S-ADENOSYL-L-METHIONINE-DEPENDENT METHYLTRANSFERASES SUPERFAMILY PROTEIN"/>
    <property type="match status" value="1"/>
</dbReference>
<dbReference type="Proteomes" id="UP001596523">
    <property type="component" value="Unassembled WGS sequence"/>
</dbReference>
<evidence type="ECO:0000256" key="3">
    <source>
        <dbReference type="ARBA" id="ARBA00022603"/>
    </source>
</evidence>
<dbReference type="EMBL" id="JBHTCF010000002">
    <property type="protein sequence ID" value="MFC7304191.1"/>
    <property type="molecule type" value="Genomic_DNA"/>
</dbReference>